<gene>
    <name evidence="1" type="primary">R3HDM4</name>
</gene>
<organism evidence="1 2">
    <name type="scientific">Cercocebus atys</name>
    <name type="common">Sooty mangabey</name>
    <name type="synonym">Cercocebus torquatus atys</name>
    <dbReference type="NCBI Taxonomy" id="9531"/>
    <lineage>
        <taxon>Eukaryota</taxon>
        <taxon>Metazoa</taxon>
        <taxon>Chordata</taxon>
        <taxon>Craniata</taxon>
        <taxon>Vertebrata</taxon>
        <taxon>Euteleostomi</taxon>
        <taxon>Mammalia</taxon>
        <taxon>Eutheria</taxon>
        <taxon>Euarchontoglires</taxon>
        <taxon>Primates</taxon>
        <taxon>Haplorrhini</taxon>
        <taxon>Catarrhini</taxon>
        <taxon>Cercopithecidae</taxon>
        <taxon>Cercopithecinae</taxon>
        <taxon>Cercocebus</taxon>
    </lineage>
</organism>
<evidence type="ECO:0000313" key="2">
    <source>
        <dbReference type="Proteomes" id="UP000233060"/>
    </source>
</evidence>
<dbReference type="Ensembl" id="ENSCATT00000052125.1">
    <property type="protein sequence ID" value="ENSCATP00000027877.1"/>
    <property type="gene ID" value="ENSCATG00000037269.1"/>
</dbReference>
<protein>
    <submittedName>
        <fullName evidence="1">R3H domain containing 4</fullName>
    </submittedName>
</protein>
<proteinExistence type="predicted"/>
<reference evidence="1" key="2">
    <citation type="submission" date="2025-09" db="UniProtKB">
        <authorList>
            <consortium name="Ensembl"/>
        </authorList>
    </citation>
    <scope>IDENTIFICATION</scope>
</reference>
<dbReference type="AlphaFoldDB" id="A0A2K5MRL5"/>
<dbReference type="Bgee" id="ENSCATG00000037269">
    <property type="expression patterns" value="Expressed in bone marrow and 12 other cell types or tissues"/>
</dbReference>
<name>A0A2K5MRL5_CERAT</name>
<dbReference type="Proteomes" id="UP000233060">
    <property type="component" value="Unassembled WGS sequence"/>
</dbReference>
<dbReference type="GeneTree" id="ENSGT00390000015467"/>
<sequence>MVALENPECGPEAAEGTAGGRRLLLALLPRLECSGAIMPTSTSWT</sequence>
<accession>A0A2K5MRL5</accession>
<keyword evidence="2" id="KW-1185">Reference proteome</keyword>
<reference evidence="1" key="1">
    <citation type="submission" date="2025-08" db="UniProtKB">
        <authorList>
            <consortium name="Ensembl"/>
        </authorList>
    </citation>
    <scope>IDENTIFICATION</scope>
</reference>
<evidence type="ECO:0000313" key="1">
    <source>
        <dbReference type="Ensembl" id="ENSCATP00000027877.1"/>
    </source>
</evidence>